<reference evidence="2" key="1">
    <citation type="submission" date="2023-10" db="EMBL/GenBank/DDBJ databases">
        <authorList>
            <person name="Domelevo Entfellner J.-B."/>
        </authorList>
    </citation>
    <scope>NUCLEOTIDE SEQUENCE</scope>
</reference>
<keyword evidence="3" id="KW-1185">Reference proteome</keyword>
<organism evidence="2 3">
    <name type="scientific">Sphenostylis stenocarpa</name>
    <dbReference type="NCBI Taxonomy" id="92480"/>
    <lineage>
        <taxon>Eukaryota</taxon>
        <taxon>Viridiplantae</taxon>
        <taxon>Streptophyta</taxon>
        <taxon>Embryophyta</taxon>
        <taxon>Tracheophyta</taxon>
        <taxon>Spermatophyta</taxon>
        <taxon>Magnoliopsida</taxon>
        <taxon>eudicotyledons</taxon>
        <taxon>Gunneridae</taxon>
        <taxon>Pentapetalae</taxon>
        <taxon>rosids</taxon>
        <taxon>fabids</taxon>
        <taxon>Fabales</taxon>
        <taxon>Fabaceae</taxon>
        <taxon>Papilionoideae</taxon>
        <taxon>50 kb inversion clade</taxon>
        <taxon>NPAAA clade</taxon>
        <taxon>indigoferoid/millettioid clade</taxon>
        <taxon>Phaseoleae</taxon>
        <taxon>Sphenostylis</taxon>
    </lineage>
</organism>
<feature type="region of interest" description="Disordered" evidence="1">
    <location>
        <begin position="51"/>
        <end position="96"/>
    </location>
</feature>
<feature type="compositionally biased region" description="Basic and acidic residues" evidence="1">
    <location>
        <begin position="57"/>
        <end position="74"/>
    </location>
</feature>
<gene>
    <name evidence="2" type="ORF">AYBTSS11_LOCUS10615</name>
</gene>
<name>A0AA86S561_9FABA</name>
<dbReference type="Gramene" id="rna-AYBTSS11_LOCUS10615">
    <property type="protein sequence ID" value="CAJ1942003.1"/>
    <property type="gene ID" value="gene-AYBTSS11_LOCUS10615"/>
</dbReference>
<dbReference type="EMBL" id="OY731400">
    <property type="protein sequence ID" value="CAJ1942003.1"/>
    <property type="molecule type" value="Genomic_DNA"/>
</dbReference>
<evidence type="ECO:0000256" key="1">
    <source>
        <dbReference type="SAM" id="MobiDB-lite"/>
    </source>
</evidence>
<proteinExistence type="predicted"/>
<dbReference type="AlphaFoldDB" id="A0AA86S561"/>
<dbReference type="Proteomes" id="UP001189624">
    <property type="component" value="Chromosome 3"/>
</dbReference>
<accession>A0AA86S561</accession>
<feature type="compositionally biased region" description="Polar residues" evidence="1">
    <location>
        <begin position="85"/>
        <end position="96"/>
    </location>
</feature>
<protein>
    <submittedName>
        <fullName evidence="2">Uncharacterized protein</fullName>
    </submittedName>
</protein>
<sequence length="96" mass="10902">MQDDNMALCFASIKLILIMVVAKQRHNLKENNMSSIGALSAQILFMEKRHKERMKRTKEEREGKVGQNAKEKKVVTSYAGKNRVHPSSVTSDNNVN</sequence>
<evidence type="ECO:0000313" key="3">
    <source>
        <dbReference type="Proteomes" id="UP001189624"/>
    </source>
</evidence>
<evidence type="ECO:0000313" key="2">
    <source>
        <dbReference type="EMBL" id="CAJ1942003.1"/>
    </source>
</evidence>